<dbReference type="AlphaFoldDB" id="A0AAX6MFR4"/>
<sequence length="81" mass="9160">MATMSEPVSSHRLETAATTLPWAETVKDSLGACIKAYLIDWPQKDKLDVYELAHIFMFVFGVTFIDLEDPEFRNSLHTNGV</sequence>
<organism evidence="1 2">
    <name type="scientific">Daldinia eschscholtzii</name>
    <dbReference type="NCBI Taxonomy" id="292717"/>
    <lineage>
        <taxon>Eukaryota</taxon>
        <taxon>Fungi</taxon>
        <taxon>Dikarya</taxon>
        <taxon>Ascomycota</taxon>
        <taxon>Pezizomycotina</taxon>
        <taxon>Sordariomycetes</taxon>
        <taxon>Xylariomycetidae</taxon>
        <taxon>Xylariales</taxon>
        <taxon>Hypoxylaceae</taxon>
        <taxon>Daldinia</taxon>
    </lineage>
</organism>
<evidence type="ECO:0000313" key="1">
    <source>
        <dbReference type="EMBL" id="KAK6951293.1"/>
    </source>
</evidence>
<gene>
    <name evidence="1" type="ORF">Daesc_007824</name>
</gene>
<dbReference type="EMBL" id="JBANMG010000007">
    <property type="protein sequence ID" value="KAK6951293.1"/>
    <property type="molecule type" value="Genomic_DNA"/>
</dbReference>
<accession>A0AAX6MFR4</accession>
<reference evidence="1 2" key="1">
    <citation type="journal article" date="2024" name="Front Chem Biol">
        <title>Unveiling the potential of Daldinia eschscholtzii MFLUCC 19-0629 through bioactivity and bioinformatics studies for enhanced sustainable agriculture production.</title>
        <authorList>
            <person name="Brooks S."/>
            <person name="Weaver J.A."/>
            <person name="Klomchit A."/>
            <person name="Alharthi S.A."/>
            <person name="Onlamun T."/>
            <person name="Nurani R."/>
            <person name="Vong T.K."/>
            <person name="Alberti F."/>
            <person name="Greco C."/>
        </authorList>
    </citation>
    <scope>NUCLEOTIDE SEQUENCE [LARGE SCALE GENOMIC DNA]</scope>
    <source>
        <strain evidence="1">MFLUCC 19-0629</strain>
    </source>
</reference>
<proteinExistence type="predicted"/>
<protein>
    <submittedName>
        <fullName evidence="1">Uncharacterized protein</fullName>
    </submittedName>
</protein>
<dbReference type="Proteomes" id="UP001369815">
    <property type="component" value="Unassembled WGS sequence"/>
</dbReference>
<comment type="caution">
    <text evidence="1">The sequence shown here is derived from an EMBL/GenBank/DDBJ whole genome shotgun (WGS) entry which is preliminary data.</text>
</comment>
<keyword evidence="2" id="KW-1185">Reference proteome</keyword>
<evidence type="ECO:0000313" key="2">
    <source>
        <dbReference type="Proteomes" id="UP001369815"/>
    </source>
</evidence>
<name>A0AAX6MFR4_9PEZI</name>